<sequence length="503" mass="54723">MKAVTVESIPHYINGEKVEGKSNRYGAVYSPSTGQKIATVAYATKEEVDETVRLAKKAQIEWAKTSVGKRVQVLHKFRQLLVEHTEEMAQLIGKENGKTISDAKGEISRGIESVDLAIGAPHLIKGEHSVNVGGDINSYSMKQPLGVVTCISPFNFPVMVPLAMSTMAVAVGNAMILKPSEKVPCSALFISELWEKAGLPSGVWNVVNGDKDTVDAIITHPDIEAISFVGSTKVAEIIYETGTKHHKRVNAFGGGKNHMVIMPDADIDKAVDSFIGAAYGAASQRCMAISVAMPVGEKTARVFTEKLKAKVENLKVGTYDDEHADFGAVISAEAKQSILQSIDDAVKEGANILVDGRNPEVENNEGFYLGPTLLDHVTPEMNMYKEEVFGPARIIVNVDTIEEAIHLINDHQYGNGVTVFTNSGSHARKFTQEIEVGMVGVNVPIPIPVGYHNFGGWKGSRYGEGQMFGPDTARFFTKTKTVSERWFDLDDKDSETNFDFPSS</sequence>
<dbReference type="PANTHER" id="PTHR43866">
    <property type="entry name" value="MALONATE-SEMIALDEHYDE DEHYDROGENASE"/>
    <property type="match status" value="1"/>
</dbReference>
<organism evidence="3 4">
    <name type="scientific">Oceanobacillus caeni</name>
    <dbReference type="NCBI Taxonomy" id="405946"/>
    <lineage>
        <taxon>Bacteria</taxon>
        <taxon>Bacillati</taxon>
        <taxon>Bacillota</taxon>
        <taxon>Bacilli</taxon>
        <taxon>Bacillales</taxon>
        <taxon>Bacillaceae</taxon>
        <taxon>Oceanobacillus</taxon>
    </lineage>
</organism>
<dbReference type="InterPro" id="IPR010061">
    <property type="entry name" value="MeMal-semiAld_DH"/>
</dbReference>
<evidence type="ECO:0000313" key="3">
    <source>
        <dbReference type="EMBL" id="KPH76544.1"/>
    </source>
</evidence>
<dbReference type="Gene3D" id="3.40.309.10">
    <property type="entry name" value="Aldehyde Dehydrogenase, Chain A, domain 2"/>
    <property type="match status" value="1"/>
</dbReference>
<dbReference type="NCBIfam" id="TIGR01722">
    <property type="entry name" value="MMSDH"/>
    <property type="match status" value="1"/>
</dbReference>
<name>A0ABR5MLE9_9BACI</name>
<dbReference type="Proteomes" id="UP000037854">
    <property type="component" value="Unassembled WGS sequence"/>
</dbReference>
<dbReference type="InterPro" id="IPR016163">
    <property type="entry name" value="Ald_DH_C"/>
</dbReference>
<gene>
    <name evidence="3" type="ORF">AFL42_05515</name>
</gene>
<dbReference type="PANTHER" id="PTHR43866:SF4">
    <property type="entry name" value="MALONATE-SEMIALDEHYDE DEHYDROGENASE"/>
    <property type="match status" value="1"/>
</dbReference>
<evidence type="ECO:0000259" key="2">
    <source>
        <dbReference type="Pfam" id="PF00171"/>
    </source>
</evidence>
<dbReference type="RefSeq" id="WP_060668048.1">
    <property type="nucleotide sequence ID" value="NZ_JARTGE010000012.1"/>
</dbReference>
<reference evidence="3 4" key="1">
    <citation type="submission" date="2015-07" db="EMBL/GenBank/DDBJ databases">
        <title>High-quality draft genome sequence of Oceanobacillus caeni HM6, a bacillus isolated from a human feces.</title>
        <authorList>
            <person name="Kumar J."/>
            <person name="Verma M.K."/>
            <person name="Pandey R."/>
            <person name="Bhambi M."/>
            <person name="Chauhan N."/>
        </authorList>
    </citation>
    <scope>NUCLEOTIDE SEQUENCE [LARGE SCALE GENOMIC DNA]</scope>
    <source>
        <strain evidence="3 4">HM6</strain>
    </source>
</reference>
<keyword evidence="4" id="KW-1185">Reference proteome</keyword>
<dbReference type="InterPro" id="IPR016162">
    <property type="entry name" value="Ald_DH_N"/>
</dbReference>
<comment type="caution">
    <text evidence="3">The sequence shown here is derived from an EMBL/GenBank/DDBJ whole genome shotgun (WGS) entry which is preliminary data.</text>
</comment>
<proteinExistence type="predicted"/>
<dbReference type="Pfam" id="PF00171">
    <property type="entry name" value="Aldedh"/>
    <property type="match status" value="1"/>
</dbReference>
<dbReference type="CDD" id="cd07085">
    <property type="entry name" value="ALDH_F6_MMSDH"/>
    <property type="match status" value="1"/>
</dbReference>
<protein>
    <submittedName>
        <fullName evidence="3">Methylmalonate-semialdehyde dehydrogenase</fullName>
    </submittedName>
</protein>
<dbReference type="InterPro" id="IPR015590">
    <property type="entry name" value="Aldehyde_DH_dom"/>
</dbReference>
<dbReference type="InterPro" id="IPR016161">
    <property type="entry name" value="Ald_DH/histidinol_DH"/>
</dbReference>
<dbReference type="Gene3D" id="3.40.605.10">
    <property type="entry name" value="Aldehyde Dehydrogenase, Chain A, domain 1"/>
    <property type="match status" value="1"/>
</dbReference>
<evidence type="ECO:0000313" key="4">
    <source>
        <dbReference type="Proteomes" id="UP000037854"/>
    </source>
</evidence>
<dbReference type="EMBL" id="LGTK01000013">
    <property type="protein sequence ID" value="KPH76544.1"/>
    <property type="molecule type" value="Genomic_DNA"/>
</dbReference>
<keyword evidence="1" id="KW-0560">Oxidoreductase</keyword>
<accession>A0ABR5MLE9</accession>
<evidence type="ECO:0000256" key="1">
    <source>
        <dbReference type="ARBA" id="ARBA00023002"/>
    </source>
</evidence>
<dbReference type="SUPFAM" id="SSF53720">
    <property type="entry name" value="ALDH-like"/>
    <property type="match status" value="1"/>
</dbReference>
<feature type="domain" description="Aldehyde dehydrogenase" evidence="2">
    <location>
        <begin position="19"/>
        <end position="482"/>
    </location>
</feature>